<dbReference type="AlphaFoldDB" id="A0A942I346"/>
<dbReference type="GO" id="GO:0016616">
    <property type="term" value="F:oxidoreductase activity, acting on the CH-OH group of donors, NAD or NADP as acceptor"/>
    <property type="evidence" value="ECO:0007669"/>
    <property type="project" value="TreeGrafter"/>
</dbReference>
<dbReference type="CDD" id="cd05233">
    <property type="entry name" value="SDR_c"/>
    <property type="match status" value="1"/>
</dbReference>
<sequence length="251" mass="25581">MRAPSTGRGLPPLLAGRRAVVTGAARGIGKAVADAFEAAGAQVVRLDIAASGPVRGCDVTDEGSVSRAFEEASAAGPIDDIVHAAGVATIGAVADMSVAEFRRVLDVNLTGAFLVAREAARRLPRGGNLVFVASQAGLKGGALWGAYSASKGGLLRLADCLTEELAPKGVRVNAISPGTVDTEMVSKAIADLATETGTDAEAIRTRYQAGIPMGRFARPEEVADVTVAMCSGLFSYVNGSNIVIDGGELSR</sequence>
<dbReference type="PRINTS" id="PR00080">
    <property type="entry name" value="SDRFAMILY"/>
</dbReference>
<keyword evidence="2" id="KW-0560">Oxidoreductase</keyword>
<evidence type="ECO:0000256" key="2">
    <source>
        <dbReference type="ARBA" id="ARBA00023002"/>
    </source>
</evidence>
<keyword evidence="4" id="KW-1185">Reference proteome</keyword>
<evidence type="ECO:0000313" key="3">
    <source>
        <dbReference type="EMBL" id="MBS3649384.1"/>
    </source>
</evidence>
<protein>
    <submittedName>
        <fullName evidence="3">SDR family oxidoreductase</fullName>
    </submittedName>
</protein>
<dbReference type="InterPro" id="IPR002347">
    <property type="entry name" value="SDR_fam"/>
</dbReference>
<gene>
    <name evidence="3" type="ORF">KEU06_12260</name>
</gene>
<evidence type="ECO:0000313" key="4">
    <source>
        <dbReference type="Proteomes" id="UP000680348"/>
    </source>
</evidence>
<dbReference type="PANTHER" id="PTHR42760">
    <property type="entry name" value="SHORT-CHAIN DEHYDROGENASES/REDUCTASES FAMILY MEMBER"/>
    <property type="match status" value="1"/>
</dbReference>
<dbReference type="GO" id="GO:0048038">
    <property type="term" value="F:quinone binding"/>
    <property type="evidence" value="ECO:0007669"/>
    <property type="project" value="TreeGrafter"/>
</dbReference>
<dbReference type="RefSeq" id="WP_188254956.1">
    <property type="nucleotide sequence ID" value="NZ_JABVCF010000006.1"/>
</dbReference>
<name>A0A942I346_9HYPH</name>
<dbReference type="PRINTS" id="PR00081">
    <property type="entry name" value="GDHRDH"/>
</dbReference>
<evidence type="ECO:0000256" key="1">
    <source>
        <dbReference type="ARBA" id="ARBA00006484"/>
    </source>
</evidence>
<comment type="caution">
    <text evidence="3">The sequence shown here is derived from an EMBL/GenBank/DDBJ whole genome shotgun (WGS) entry which is preliminary data.</text>
</comment>
<dbReference type="SUPFAM" id="SSF51735">
    <property type="entry name" value="NAD(P)-binding Rossmann-fold domains"/>
    <property type="match status" value="1"/>
</dbReference>
<dbReference type="Pfam" id="PF13561">
    <property type="entry name" value="adh_short_C2"/>
    <property type="match status" value="1"/>
</dbReference>
<dbReference type="InterPro" id="IPR036291">
    <property type="entry name" value="NAD(P)-bd_dom_sf"/>
</dbReference>
<dbReference type="EMBL" id="JAGWCR010000006">
    <property type="protein sequence ID" value="MBS3649384.1"/>
    <property type="molecule type" value="Genomic_DNA"/>
</dbReference>
<dbReference type="Gene3D" id="3.40.50.720">
    <property type="entry name" value="NAD(P)-binding Rossmann-like Domain"/>
    <property type="match status" value="1"/>
</dbReference>
<dbReference type="GO" id="GO:0006633">
    <property type="term" value="P:fatty acid biosynthetic process"/>
    <property type="evidence" value="ECO:0007669"/>
    <property type="project" value="TreeGrafter"/>
</dbReference>
<dbReference type="Proteomes" id="UP000680348">
    <property type="component" value="Unassembled WGS sequence"/>
</dbReference>
<accession>A0A942I346</accession>
<comment type="similarity">
    <text evidence="1">Belongs to the short-chain dehydrogenases/reductases (SDR) family.</text>
</comment>
<dbReference type="FunFam" id="3.40.50.720:FF:000084">
    <property type="entry name" value="Short-chain dehydrogenase reductase"/>
    <property type="match status" value="1"/>
</dbReference>
<proteinExistence type="inferred from homology"/>
<reference evidence="3" key="1">
    <citation type="submission" date="2021-04" db="EMBL/GenBank/DDBJ databases">
        <title>Pseudaminobacter soli sp. nov., isolated from paddy soil contaminated by heavy metals.</title>
        <authorList>
            <person name="Zhang K."/>
        </authorList>
    </citation>
    <scope>NUCLEOTIDE SEQUENCE</scope>
    <source>
        <strain evidence="3">19-2017</strain>
    </source>
</reference>
<dbReference type="PANTHER" id="PTHR42760:SF133">
    <property type="entry name" value="3-OXOACYL-[ACYL-CARRIER-PROTEIN] REDUCTASE"/>
    <property type="match status" value="1"/>
</dbReference>
<organism evidence="3 4">
    <name type="scientific">Pseudaminobacter soli</name>
    <name type="common">ex Zhang et al. 2022</name>
    <dbReference type="NCBI Taxonomy" id="2831468"/>
    <lineage>
        <taxon>Bacteria</taxon>
        <taxon>Pseudomonadati</taxon>
        <taxon>Pseudomonadota</taxon>
        <taxon>Alphaproteobacteria</taxon>
        <taxon>Hyphomicrobiales</taxon>
        <taxon>Phyllobacteriaceae</taxon>
        <taxon>Pseudaminobacter</taxon>
    </lineage>
</organism>